<reference evidence="1 2" key="1">
    <citation type="journal article" date="2012" name="New Phytol.">
        <title>Insight into trade-off between wood decay and parasitism from the genome of a fungal forest pathogen.</title>
        <authorList>
            <person name="Olson A."/>
            <person name="Aerts A."/>
            <person name="Asiegbu F."/>
            <person name="Belbahri L."/>
            <person name="Bouzid O."/>
            <person name="Broberg A."/>
            <person name="Canback B."/>
            <person name="Coutinho P.M."/>
            <person name="Cullen D."/>
            <person name="Dalman K."/>
            <person name="Deflorio G."/>
            <person name="van Diepen L.T."/>
            <person name="Dunand C."/>
            <person name="Duplessis S."/>
            <person name="Durling M."/>
            <person name="Gonthier P."/>
            <person name="Grimwood J."/>
            <person name="Fossdal C.G."/>
            <person name="Hansson D."/>
            <person name="Henrissat B."/>
            <person name="Hietala A."/>
            <person name="Himmelstrand K."/>
            <person name="Hoffmeister D."/>
            <person name="Hogberg N."/>
            <person name="James T.Y."/>
            <person name="Karlsson M."/>
            <person name="Kohler A."/>
            <person name="Kues U."/>
            <person name="Lee Y.H."/>
            <person name="Lin Y.C."/>
            <person name="Lind M."/>
            <person name="Lindquist E."/>
            <person name="Lombard V."/>
            <person name="Lucas S."/>
            <person name="Lunden K."/>
            <person name="Morin E."/>
            <person name="Murat C."/>
            <person name="Park J."/>
            <person name="Raffaello T."/>
            <person name="Rouze P."/>
            <person name="Salamov A."/>
            <person name="Schmutz J."/>
            <person name="Solheim H."/>
            <person name="Stahlberg J."/>
            <person name="Velez H."/>
            <person name="de Vries R.P."/>
            <person name="Wiebenga A."/>
            <person name="Woodward S."/>
            <person name="Yakovlev I."/>
            <person name="Garbelotto M."/>
            <person name="Martin F."/>
            <person name="Grigoriev I.V."/>
            <person name="Stenlid J."/>
        </authorList>
    </citation>
    <scope>NUCLEOTIDE SEQUENCE [LARGE SCALE GENOMIC DNA]</scope>
    <source>
        <strain evidence="1 2">TC 32-1</strain>
    </source>
</reference>
<dbReference type="GeneID" id="20668179"/>
<dbReference type="InParanoid" id="W4K981"/>
<name>W4K981_HETIT</name>
<dbReference type="RefSeq" id="XP_009546818.1">
    <property type="nucleotide sequence ID" value="XM_009548523.1"/>
</dbReference>
<sequence>MLRDLHVLGGSFGLETHDKDCRVDLKSEYGGSCVIEDVEVSDLMLAAQRVFFLRRILPPFRPSFLVVSRQVLCFLALSALIQA</sequence>
<dbReference type="EMBL" id="KI925458">
    <property type="protein sequence ID" value="ETW82284.1"/>
    <property type="molecule type" value="Genomic_DNA"/>
</dbReference>
<organism evidence="1 2">
    <name type="scientific">Heterobasidion irregulare (strain TC 32-1)</name>
    <dbReference type="NCBI Taxonomy" id="747525"/>
    <lineage>
        <taxon>Eukaryota</taxon>
        <taxon>Fungi</taxon>
        <taxon>Dikarya</taxon>
        <taxon>Basidiomycota</taxon>
        <taxon>Agaricomycotina</taxon>
        <taxon>Agaricomycetes</taxon>
        <taxon>Russulales</taxon>
        <taxon>Bondarzewiaceae</taxon>
        <taxon>Heterobasidion</taxon>
        <taxon>Heterobasidion annosum species complex</taxon>
    </lineage>
</organism>
<keyword evidence="2" id="KW-1185">Reference proteome</keyword>
<proteinExistence type="predicted"/>
<gene>
    <name evidence="1" type="ORF">HETIRDRAFT_168770</name>
</gene>
<dbReference type="Proteomes" id="UP000030671">
    <property type="component" value="Unassembled WGS sequence"/>
</dbReference>
<accession>W4K981</accession>
<evidence type="ECO:0000313" key="1">
    <source>
        <dbReference type="EMBL" id="ETW82284.1"/>
    </source>
</evidence>
<dbReference type="AlphaFoldDB" id="W4K981"/>
<dbReference type="KEGG" id="hir:HETIRDRAFT_168770"/>
<protein>
    <submittedName>
        <fullName evidence="1">Uncharacterized protein</fullName>
    </submittedName>
</protein>
<dbReference type="HOGENOM" id="CLU_2542837_0_0_1"/>
<evidence type="ECO:0000313" key="2">
    <source>
        <dbReference type="Proteomes" id="UP000030671"/>
    </source>
</evidence>